<dbReference type="HAMAP" id="MF_00165">
    <property type="entry name" value="Thymidylate_kinase"/>
    <property type="match status" value="1"/>
</dbReference>
<evidence type="ECO:0000256" key="2">
    <source>
        <dbReference type="ARBA" id="ARBA00012980"/>
    </source>
</evidence>
<reference evidence="12 13" key="1">
    <citation type="submission" date="2024-09" db="EMBL/GenBank/DDBJ databases">
        <title>Floridaenema gen nov. (Aerosakkonemataceae, Aerosakkonematales ord. nov., Cyanobacteria) from benthic tropical and subtropical fresh waters, with the description of four new species.</title>
        <authorList>
            <person name="Moretto J.A."/>
            <person name="Berthold D.E."/>
            <person name="Lefler F.W."/>
            <person name="Huang I.-S."/>
            <person name="Laughinghouse H. IV."/>
        </authorList>
    </citation>
    <scope>NUCLEOTIDE SEQUENCE [LARGE SCALE GENOMIC DNA]</scope>
    <source>
        <strain evidence="12 13">BLCC-F50</strain>
    </source>
</reference>
<dbReference type="Gene3D" id="3.40.50.300">
    <property type="entry name" value="P-loop containing nucleotide triphosphate hydrolases"/>
    <property type="match status" value="1"/>
</dbReference>
<dbReference type="EC" id="2.7.4.9" evidence="2 10"/>
<dbReference type="Pfam" id="PF02223">
    <property type="entry name" value="Thymidylate_kin"/>
    <property type="match status" value="1"/>
</dbReference>
<keyword evidence="8 10" id="KW-0067">ATP-binding</keyword>
<proteinExistence type="inferred from homology"/>
<gene>
    <name evidence="10 12" type="primary">tmk</name>
    <name evidence="12" type="ORF">ACE1CI_07630</name>
</gene>
<name>A0ABV4XM65_9CYAN</name>
<dbReference type="RefSeq" id="WP_413262466.1">
    <property type="nucleotide sequence ID" value="NZ_JBHFNR010000051.1"/>
</dbReference>
<evidence type="ECO:0000256" key="5">
    <source>
        <dbReference type="ARBA" id="ARBA00022727"/>
    </source>
</evidence>
<comment type="catalytic activity">
    <reaction evidence="9 10">
        <text>dTMP + ATP = dTDP + ADP</text>
        <dbReference type="Rhea" id="RHEA:13517"/>
        <dbReference type="ChEBI" id="CHEBI:30616"/>
        <dbReference type="ChEBI" id="CHEBI:58369"/>
        <dbReference type="ChEBI" id="CHEBI:63528"/>
        <dbReference type="ChEBI" id="CHEBI:456216"/>
        <dbReference type="EC" id="2.7.4.9"/>
    </reaction>
</comment>
<evidence type="ECO:0000256" key="6">
    <source>
        <dbReference type="ARBA" id="ARBA00022741"/>
    </source>
</evidence>
<dbReference type="InterPro" id="IPR027417">
    <property type="entry name" value="P-loop_NTPase"/>
</dbReference>
<dbReference type="PANTHER" id="PTHR10344:SF4">
    <property type="entry name" value="UMP-CMP KINASE 2, MITOCHONDRIAL"/>
    <property type="match status" value="1"/>
</dbReference>
<evidence type="ECO:0000256" key="4">
    <source>
        <dbReference type="ARBA" id="ARBA00022679"/>
    </source>
</evidence>
<dbReference type="EMBL" id="JBHFNR010000051">
    <property type="protein sequence ID" value="MFB2892798.1"/>
    <property type="molecule type" value="Genomic_DNA"/>
</dbReference>
<evidence type="ECO:0000256" key="8">
    <source>
        <dbReference type="ARBA" id="ARBA00022840"/>
    </source>
</evidence>
<feature type="domain" description="Thymidylate kinase-like" evidence="11">
    <location>
        <begin position="21"/>
        <end position="222"/>
    </location>
</feature>
<evidence type="ECO:0000313" key="12">
    <source>
        <dbReference type="EMBL" id="MFB2892798.1"/>
    </source>
</evidence>
<evidence type="ECO:0000259" key="11">
    <source>
        <dbReference type="Pfam" id="PF02223"/>
    </source>
</evidence>
<dbReference type="Proteomes" id="UP001576784">
    <property type="component" value="Unassembled WGS sequence"/>
</dbReference>
<dbReference type="SUPFAM" id="SSF52540">
    <property type="entry name" value="P-loop containing nucleoside triphosphate hydrolases"/>
    <property type="match status" value="1"/>
</dbReference>
<dbReference type="NCBIfam" id="TIGR00041">
    <property type="entry name" value="DTMP_kinase"/>
    <property type="match status" value="1"/>
</dbReference>
<sequence length="236" mass="26859">MAKVSEFSRSNSGYSGKLIVFEGVEGCGKTTQLRRLNDWLTQSGWGEFREEQIQAQPVMVTREPGGTNLGLELRRLLLERGKETTIQERAELLLYAADRAQHVEELLKPNLLKGVVILCDRFTDSTIAYQGYGRGLNLSLISQLNHVATNGLESDLTVWLDIDVEIGLARKRKQGEITLMEQADLAFHRRVQQGFTELAKAHPQRIIRVDANQKEELIAEQIQKILNAKFTQWYKH</sequence>
<dbReference type="InterPro" id="IPR018095">
    <property type="entry name" value="Thymidylate_kin_CS"/>
</dbReference>
<evidence type="ECO:0000256" key="9">
    <source>
        <dbReference type="ARBA" id="ARBA00048743"/>
    </source>
</evidence>
<keyword evidence="5 10" id="KW-0545">Nucleotide biosynthesis</keyword>
<dbReference type="PANTHER" id="PTHR10344">
    <property type="entry name" value="THYMIDYLATE KINASE"/>
    <property type="match status" value="1"/>
</dbReference>
<comment type="similarity">
    <text evidence="1 10">Belongs to the thymidylate kinase family.</text>
</comment>
<dbReference type="CDD" id="cd01672">
    <property type="entry name" value="TMPK"/>
    <property type="match status" value="1"/>
</dbReference>
<dbReference type="InterPro" id="IPR039430">
    <property type="entry name" value="Thymidylate_kin-like_dom"/>
</dbReference>
<dbReference type="GO" id="GO:0004798">
    <property type="term" value="F:dTMP kinase activity"/>
    <property type="evidence" value="ECO:0007669"/>
    <property type="project" value="UniProtKB-EC"/>
</dbReference>
<evidence type="ECO:0000256" key="7">
    <source>
        <dbReference type="ARBA" id="ARBA00022777"/>
    </source>
</evidence>
<evidence type="ECO:0000256" key="1">
    <source>
        <dbReference type="ARBA" id="ARBA00009776"/>
    </source>
</evidence>
<comment type="function">
    <text evidence="10">Phosphorylation of dTMP to form dTDP in both de novo and salvage pathways of dTTP synthesis.</text>
</comment>
<evidence type="ECO:0000256" key="3">
    <source>
        <dbReference type="ARBA" id="ARBA00017144"/>
    </source>
</evidence>
<comment type="caution">
    <text evidence="12">The sequence shown here is derived from an EMBL/GenBank/DDBJ whole genome shotgun (WGS) entry which is preliminary data.</text>
</comment>
<protein>
    <recommendedName>
        <fullName evidence="3 10">Thymidylate kinase</fullName>
        <ecNumber evidence="2 10">2.7.4.9</ecNumber>
    </recommendedName>
    <alternativeName>
        <fullName evidence="10">dTMP kinase</fullName>
    </alternativeName>
</protein>
<accession>A0ABV4XM65</accession>
<organism evidence="12 13">
    <name type="scientific">Floridaenema flaviceps BLCC-F50</name>
    <dbReference type="NCBI Taxonomy" id="3153642"/>
    <lineage>
        <taxon>Bacteria</taxon>
        <taxon>Bacillati</taxon>
        <taxon>Cyanobacteriota</taxon>
        <taxon>Cyanophyceae</taxon>
        <taxon>Oscillatoriophycideae</taxon>
        <taxon>Aerosakkonematales</taxon>
        <taxon>Aerosakkonemataceae</taxon>
        <taxon>Floridanema</taxon>
        <taxon>Floridanema flaviceps</taxon>
    </lineage>
</organism>
<feature type="binding site" evidence="10">
    <location>
        <begin position="23"/>
        <end position="30"/>
    </location>
    <ligand>
        <name>ATP</name>
        <dbReference type="ChEBI" id="CHEBI:30616"/>
    </ligand>
</feature>
<keyword evidence="6 10" id="KW-0547">Nucleotide-binding</keyword>
<keyword evidence="13" id="KW-1185">Reference proteome</keyword>
<keyword evidence="7 10" id="KW-0418">Kinase</keyword>
<evidence type="ECO:0000313" key="13">
    <source>
        <dbReference type="Proteomes" id="UP001576784"/>
    </source>
</evidence>
<dbReference type="PROSITE" id="PS01331">
    <property type="entry name" value="THYMIDYLATE_KINASE"/>
    <property type="match status" value="1"/>
</dbReference>
<keyword evidence="4 10" id="KW-0808">Transferase</keyword>
<dbReference type="InterPro" id="IPR018094">
    <property type="entry name" value="Thymidylate_kinase"/>
</dbReference>
<evidence type="ECO:0000256" key="10">
    <source>
        <dbReference type="HAMAP-Rule" id="MF_00165"/>
    </source>
</evidence>